<evidence type="ECO:0000313" key="1">
    <source>
        <dbReference type="EMBL" id="EEG29505.1"/>
    </source>
</evidence>
<sequence length="104" mass="12026">MCEKLGKGYPLSQRVDFVDLSAGIVPAFVLCSRQNFSTEYTWNTEGEANTQNADKALQRYTAQIKIWHMTKLSCTPFENVVKWGQHRRSRVSTEKQLMLLNQQQ</sequence>
<accession>C0EGB0</accession>
<dbReference type="HOGENOM" id="CLU_2245250_0_0_9"/>
<reference evidence="1 2" key="2">
    <citation type="submission" date="2009-02" db="EMBL/GenBank/DDBJ databases">
        <title>Draft genome sequence of Clostridium methylpentosum (DSM 5476).</title>
        <authorList>
            <person name="Sudarsanam P."/>
            <person name="Ley R."/>
            <person name="Guruge J."/>
            <person name="Turnbaugh P.J."/>
            <person name="Mahowald M."/>
            <person name="Liep D."/>
            <person name="Gordon J."/>
        </authorList>
    </citation>
    <scope>NUCLEOTIDE SEQUENCE [LARGE SCALE GENOMIC DNA]</scope>
    <source>
        <strain evidence="1 2">DSM 5476</strain>
    </source>
</reference>
<dbReference type="EMBL" id="ACEC01000098">
    <property type="protein sequence ID" value="EEG29505.1"/>
    <property type="molecule type" value="Genomic_DNA"/>
</dbReference>
<name>C0EGB0_9FIRM</name>
<organism evidence="1 2">
    <name type="scientific">[Clostridium] methylpentosum DSM 5476</name>
    <dbReference type="NCBI Taxonomy" id="537013"/>
    <lineage>
        <taxon>Bacteria</taxon>
        <taxon>Bacillati</taxon>
        <taxon>Bacillota</taxon>
        <taxon>Clostridia</taxon>
        <taxon>Eubacteriales</taxon>
        <taxon>Oscillospiraceae</taxon>
        <taxon>Oscillospiraceae incertae sedis</taxon>
    </lineage>
</organism>
<keyword evidence="2" id="KW-1185">Reference proteome</keyword>
<comment type="caution">
    <text evidence="1">The sequence shown here is derived from an EMBL/GenBank/DDBJ whole genome shotgun (WGS) entry which is preliminary data.</text>
</comment>
<dbReference type="Proteomes" id="UP000003340">
    <property type="component" value="Unassembled WGS sequence"/>
</dbReference>
<reference evidence="1 2" key="1">
    <citation type="submission" date="2009-01" db="EMBL/GenBank/DDBJ databases">
        <authorList>
            <person name="Fulton L."/>
            <person name="Clifton S."/>
            <person name="Fulton B."/>
            <person name="Xu J."/>
            <person name="Minx P."/>
            <person name="Pepin K.H."/>
            <person name="Johnson M."/>
            <person name="Bhonagiri V."/>
            <person name="Nash W.E."/>
            <person name="Mardis E.R."/>
            <person name="Wilson R.K."/>
        </authorList>
    </citation>
    <scope>NUCLEOTIDE SEQUENCE [LARGE SCALE GENOMIC DNA]</scope>
    <source>
        <strain evidence="1 2">DSM 5476</strain>
    </source>
</reference>
<evidence type="ECO:0000313" key="2">
    <source>
        <dbReference type="Proteomes" id="UP000003340"/>
    </source>
</evidence>
<protein>
    <submittedName>
        <fullName evidence="1">Uncharacterized protein</fullName>
    </submittedName>
</protein>
<gene>
    <name evidence="1" type="ORF">CLOSTMETH_02903</name>
</gene>
<proteinExistence type="predicted"/>
<dbReference type="AlphaFoldDB" id="C0EGB0"/>
<dbReference type="STRING" id="537013.CLOSTMETH_02903"/>